<evidence type="ECO:0000313" key="1">
    <source>
        <dbReference type="EMBL" id="VAW40934.1"/>
    </source>
</evidence>
<proteinExistence type="predicted"/>
<protein>
    <submittedName>
        <fullName evidence="1">Uncharacterized protein</fullName>
    </submittedName>
</protein>
<accession>A0A3B0WB55</accession>
<dbReference type="AlphaFoldDB" id="A0A3B0WB55"/>
<organism evidence="1">
    <name type="scientific">hydrothermal vent metagenome</name>
    <dbReference type="NCBI Taxonomy" id="652676"/>
    <lineage>
        <taxon>unclassified sequences</taxon>
        <taxon>metagenomes</taxon>
        <taxon>ecological metagenomes</taxon>
    </lineage>
</organism>
<gene>
    <name evidence="1" type="ORF">MNBD_GAMMA01-321</name>
</gene>
<dbReference type="EMBL" id="UOEW01000291">
    <property type="protein sequence ID" value="VAW40934.1"/>
    <property type="molecule type" value="Genomic_DNA"/>
</dbReference>
<sequence length="442" mass="50222">MKNKVLGFILVLGLLAVYPVWRYYTNAQVFAKAVLDHASALGEWSHQSINSKLDGKIIITNLTFKPENHSQSFEIGSVTITTSPMFILKTSAGDLTYMLPETLSVSVNTASLDNKSNDVLGSLRDKSMWALIAGYAGSFGCSRESYTSFDDKSWKNIIDDEQIYNLDLFYSRQLNGSLDVDLILDAENLFSSIWSSNLKSAYSDTQIDLDELIVEKLYYSYLDNGFNLTRNNACIRNYKSSFAAYRLSSAEHVQRYLRHHFAKELPKVLLNWYQRMLAPEIEYNAIITLNERKYLSDIYRIDQRTLYENSIVEVATTENNYLPVTLSDIDFTSIDTELLKQETIRRQQLEKQDKLVIKKQKADKRKPAIYTTGIKTSRKIAVNRLNTAINKKVRVKTARGRPITGLVKSVTNGLVEIEIIYKTGSAILTISVDKISSAELVK</sequence>
<name>A0A3B0WB55_9ZZZZ</name>
<reference evidence="1" key="1">
    <citation type="submission" date="2018-06" db="EMBL/GenBank/DDBJ databases">
        <authorList>
            <person name="Zhirakovskaya E."/>
        </authorList>
    </citation>
    <scope>NUCLEOTIDE SEQUENCE</scope>
</reference>